<dbReference type="SUPFAM" id="SSF102114">
    <property type="entry name" value="Radical SAM enzymes"/>
    <property type="match status" value="1"/>
</dbReference>
<comment type="function">
    <text evidence="9">Activation of pyruvate formate-lyase under anaerobic conditions by generation of an organic free radical, using S-adenosylmethionine and reduced flavodoxin as cosubstrates to produce 5'-deoxy-adenosine.</text>
</comment>
<dbReference type="AlphaFoldDB" id="A0A372MID7"/>
<reference evidence="12" key="1">
    <citation type="submission" date="2018-08" db="EMBL/GenBank/DDBJ databases">
        <authorList>
            <person name="Grouzdev D.S."/>
            <person name="Krutkina M.S."/>
        </authorList>
    </citation>
    <scope>NUCLEOTIDE SEQUENCE [LARGE SCALE GENOMIC DNA]</scope>
    <source>
        <strain evidence="12">4-11</strain>
    </source>
</reference>
<dbReference type="PROSITE" id="PS01087">
    <property type="entry name" value="RADICAL_ACTIVATING"/>
    <property type="match status" value="1"/>
</dbReference>
<dbReference type="PROSITE" id="PS51918">
    <property type="entry name" value="RADICAL_SAM"/>
    <property type="match status" value="1"/>
</dbReference>
<keyword evidence="4 9" id="KW-0949">S-adenosyl-L-methionine</keyword>
<keyword evidence="9" id="KW-0963">Cytoplasm</keyword>
<comment type="subcellular location">
    <subcellularLocation>
        <location evidence="9">Cytoplasm</location>
    </subcellularLocation>
</comment>
<comment type="catalytic activity">
    <reaction evidence="9">
        <text>glycyl-[formate C-acetyltransferase] + reduced [flavodoxin] + S-adenosyl-L-methionine = glycin-2-yl radical-[formate C-acetyltransferase] + semiquinone [flavodoxin] + 5'-deoxyadenosine + L-methionine + H(+)</text>
        <dbReference type="Rhea" id="RHEA:19225"/>
        <dbReference type="Rhea" id="RHEA-COMP:10622"/>
        <dbReference type="Rhea" id="RHEA-COMP:12190"/>
        <dbReference type="Rhea" id="RHEA-COMP:12191"/>
        <dbReference type="Rhea" id="RHEA-COMP:14480"/>
        <dbReference type="ChEBI" id="CHEBI:15378"/>
        <dbReference type="ChEBI" id="CHEBI:17319"/>
        <dbReference type="ChEBI" id="CHEBI:29947"/>
        <dbReference type="ChEBI" id="CHEBI:32722"/>
        <dbReference type="ChEBI" id="CHEBI:57618"/>
        <dbReference type="ChEBI" id="CHEBI:57844"/>
        <dbReference type="ChEBI" id="CHEBI:59789"/>
        <dbReference type="ChEBI" id="CHEBI:140311"/>
        <dbReference type="EC" id="1.97.1.4"/>
    </reaction>
</comment>
<dbReference type="GO" id="GO:0043365">
    <property type="term" value="F:[formate-C-acetyltransferase]-activating enzyme activity"/>
    <property type="evidence" value="ECO:0007669"/>
    <property type="project" value="UniProtKB-UniRule"/>
</dbReference>
<dbReference type="GO" id="GO:0005737">
    <property type="term" value="C:cytoplasm"/>
    <property type="evidence" value="ECO:0007669"/>
    <property type="project" value="UniProtKB-SubCell"/>
</dbReference>
<evidence type="ECO:0000313" key="11">
    <source>
        <dbReference type="EMBL" id="RFU94940.1"/>
    </source>
</evidence>
<evidence type="ECO:0000256" key="7">
    <source>
        <dbReference type="ARBA" id="ARBA00023004"/>
    </source>
</evidence>
<dbReference type="InterPro" id="IPR007197">
    <property type="entry name" value="rSAM"/>
</dbReference>
<evidence type="ECO:0000256" key="6">
    <source>
        <dbReference type="ARBA" id="ARBA00023002"/>
    </source>
</evidence>
<comment type="caution">
    <text evidence="11">The sequence shown here is derived from an EMBL/GenBank/DDBJ whole genome shotgun (WGS) entry which is preliminary data.</text>
</comment>
<feature type="domain" description="Radical SAM core" evidence="10">
    <location>
        <begin position="16"/>
        <end position="235"/>
    </location>
</feature>
<evidence type="ECO:0000256" key="2">
    <source>
        <dbReference type="ARBA" id="ARBA00009777"/>
    </source>
</evidence>
<reference evidence="11 12" key="2">
    <citation type="submission" date="2018-09" db="EMBL/GenBank/DDBJ databases">
        <title>Genome of Sphaerochaeta halotolerans strain 4-11.</title>
        <authorList>
            <person name="Nazina T.N."/>
            <person name="Sokolova D.S."/>
        </authorList>
    </citation>
    <scope>NUCLEOTIDE SEQUENCE [LARGE SCALE GENOMIC DNA]</scope>
    <source>
        <strain evidence="11 12">4-11</strain>
    </source>
</reference>
<dbReference type="InterPro" id="IPR013785">
    <property type="entry name" value="Aldolase_TIM"/>
</dbReference>
<sequence>MSIQGNIHSVESFGTLDGPGLRYVVFLQGCSLRCRYCHNPDTWNMKGGTLQSVDEVVDDILSYKNFIKNGGVTLSGGEPLRQPAFSLELINRLKQAGIHTALDTAGSVPLEISRPVLDAVDMVLLDIKSLDDKLCFSLTGMGNANTLATLSYLQNINKRVWLRHVLVPSWTLEEKKLEDLASFLSSFSCIEQVELLPYHRMGQYKWEQLHLAYSLSDVKEPTREELTMARSIFEKQGLSVLMTSYKEEQSRNKAG</sequence>
<dbReference type="GO" id="GO:0046872">
    <property type="term" value="F:metal ion binding"/>
    <property type="evidence" value="ECO:0007669"/>
    <property type="project" value="UniProtKB-UniRule"/>
</dbReference>
<keyword evidence="5 9" id="KW-0479">Metal-binding</keyword>
<keyword evidence="8 9" id="KW-0411">Iron-sulfur</keyword>
<dbReference type="EMBL" id="QUWK01000006">
    <property type="protein sequence ID" value="RFU94940.1"/>
    <property type="molecule type" value="Genomic_DNA"/>
</dbReference>
<dbReference type="GO" id="GO:0051539">
    <property type="term" value="F:4 iron, 4 sulfur cluster binding"/>
    <property type="evidence" value="ECO:0007669"/>
    <property type="project" value="UniProtKB-UniRule"/>
</dbReference>
<dbReference type="NCBIfam" id="TIGR02493">
    <property type="entry name" value="PFLA"/>
    <property type="match status" value="1"/>
</dbReference>
<organism evidence="11 12">
    <name type="scientific">Sphaerochaeta halotolerans</name>
    <dbReference type="NCBI Taxonomy" id="2293840"/>
    <lineage>
        <taxon>Bacteria</taxon>
        <taxon>Pseudomonadati</taxon>
        <taxon>Spirochaetota</taxon>
        <taxon>Spirochaetia</taxon>
        <taxon>Spirochaetales</taxon>
        <taxon>Sphaerochaetaceae</taxon>
        <taxon>Sphaerochaeta</taxon>
    </lineage>
</organism>
<evidence type="ECO:0000256" key="5">
    <source>
        <dbReference type="ARBA" id="ARBA00022723"/>
    </source>
</evidence>
<dbReference type="EC" id="1.97.1.4" evidence="9"/>
<evidence type="ECO:0000256" key="3">
    <source>
        <dbReference type="ARBA" id="ARBA00022485"/>
    </source>
</evidence>
<dbReference type="Pfam" id="PF04055">
    <property type="entry name" value="Radical_SAM"/>
    <property type="match status" value="1"/>
</dbReference>
<dbReference type="InterPro" id="IPR001989">
    <property type="entry name" value="Radical_activat_CS"/>
</dbReference>
<dbReference type="GO" id="GO:0016829">
    <property type="term" value="F:lyase activity"/>
    <property type="evidence" value="ECO:0007669"/>
    <property type="project" value="UniProtKB-KW"/>
</dbReference>
<dbReference type="Gene3D" id="3.20.20.70">
    <property type="entry name" value="Aldolase class I"/>
    <property type="match status" value="1"/>
</dbReference>
<dbReference type="SFLD" id="SFLDS00029">
    <property type="entry name" value="Radical_SAM"/>
    <property type="match status" value="1"/>
</dbReference>
<dbReference type="CDD" id="cd01335">
    <property type="entry name" value="Radical_SAM"/>
    <property type="match status" value="1"/>
</dbReference>
<dbReference type="Proteomes" id="UP000264002">
    <property type="component" value="Unassembled WGS sequence"/>
</dbReference>
<dbReference type="InterPro" id="IPR058240">
    <property type="entry name" value="rSAM_sf"/>
</dbReference>
<gene>
    <name evidence="11" type="primary">pflA</name>
    <name evidence="11" type="ORF">DYP60_06880</name>
</gene>
<dbReference type="PANTHER" id="PTHR30352:SF5">
    <property type="entry name" value="PYRUVATE FORMATE-LYASE 1-ACTIVATING ENZYME"/>
    <property type="match status" value="1"/>
</dbReference>
<dbReference type="RefSeq" id="WP_117330149.1">
    <property type="nucleotide sequence ID" value="NZ_QUWK01000006.1"/>
</dbReference>
<comment type="cofactor">
    <cofactor evidence="9">
        <name>[4Fe-4S] cluster</name>
        <dbReference type="ChEBI" id="CHEBI:49883"/>
    </cofactor>
    <text evidence="9">Binds 1 [4Fe-4S] cluster. The cluster is coordinated with 3 cysteines and an exchangeable S-adenosyl-L-methionine.</text>
</comment>
<dbReference type="InterPro" id="IPR012839">
    <property type="entry name" value="Organic_radical_activase"/>
</dbReference>
<dbReference type="PANTHER" id="PTHR30352">
    <property type="entry name" value="PYRUVATE FORMATE-LYASE-ACTIVATING ENZYME"/>
    <property type="match status" value="1"/>
</dbReference>
<evidence type="ECO:0000256" key="9">
    <source>
        <dbReference type="RuleBase" id="RU362053"/>
    </source>
</evidence>
<keyword evidence="12" id="KW-1185">Reference proteome</keyword>
<proteinExistence type="inferred from homology"/>
<evidence type="ECO:0000256" key="4">
    <source>
        <dbReference type="ARBA" id="ARBA00022691"/>
    </source>
</evidence>
<keyword evidence="11" id="KW-0670">Pyruvate</keyword>
<keyword evidence="7 9" id="KW-0408">Iron</keyword>
<keyword evidence="6 9" id="KW-0560">Oxidoreductase</keyword>
<dbReference type="InterPro" id="IPR034457">
    <property type="entry name" value="Organic_radical-activating"/>
</dbReference>
<evidence type="ECO:0000313" key="12">
    <source>
        <dbReference type="Proteomes" id="UP000264002"/>
    </source>
</evidence>
<comment type="function">
    <text evidence="1">Activation of pyruvate formate-lyase 1 under anaerobic conditions by generation of an organic free radical, using S-adenosylmethionine and reduced flavodoxin as cosubstrates to produce 5'-deoxy-adenosine.</text>
</comment>
<keyword evidence="11" id="KW-0456">Lyase</keyword>
<evidence type="ECO:0000256" key="1">
    <source>
        <dbReference type="ARBA" id="ARBA00002918"/>
    </source>
</evidence>
<accession>A0A372MID7</accession>
<dbReference type="PIRSF" id="PIRSF000371">
    <property type="entry name" value="PFL_act_enz"/>
    <property type="match status" value="1"/>
</dbReference>
<name>A0A372MID7_9SPIR</name>
<dbReference type="SFLD" id="SFLDG01066">
    <property type="entry name" value="organic_radical-activating_enz"/>
    <property type="match status" value="1"/>
</dbReference>
<dbReference type="OrthoDB" id="9782387at2"/>
<comment type="similarity">
    <text evidence="2 9">Belongs to the organic radical-activating enzymes family.</text>
</comment>
<dbReference type="InterPro" id="IPR012838">
    <property type="entry name" value="PFL1_activating"/>
</dbReference>
<protein>
    <recommendedName>
        <fullName evidence="9">Pyruvate formate-lyase-activating enzyme</fullName>
        <ecNumber evidence="9">1.97.1.4</ecNumber>
    </recommendedName>
</protein>
<evidence type="ECO:0000256" key="8">
    <source>
        <dbReference type="ARBA" id="ARBA00023014"/>
    </source>
</evidence>
<evidence type="ECO:0000259" key="10">
    <source>
        <dbReference type="PROSITE" id="PS51918"/>
    </source>
</evidence>
<keyword evidence="3 9" id="KW-0004">4Fe-4S</keyword>